<protein>
    <submittedName>
        <fullName evidence="2">M23 family metallopeptidase</fullName>
    </submittedName>
</protein>
<keyword evidence="1" id="KW-0732">Signal</keyword>
<keyword evidence="3" id="KW-1185">Reference proteome</keyword>
<evidence type="ECO:0000256" key="1">
    <source>
        <dbReference type="SAM" id="SignalP"/>
    </source>
</evidence>
<sequence length="143" mass="16745">MKIRFLFLMVLFTNFLFSQLPCPLKTGEIIPSILRCLGSGDDKSLNRIKSDNNQVFSLSEGKVVNILLHSDNSKTLLVRTVDDYFYTYSNLDKVFFKPQDKIEKDALLGFALFDEDEKKYLVEFQYWKKTERLKVELNCKKPD</sequence>
<evidence type="ECO:0000313" key="2">
    <source>
        <dbReference type="EMBL" id="MCX8523742.1"/>
    </source>
</evidence>
<accession>A0ABT3XQD7</accession>
<gene>
    <name evidence="2" type="ORF">OF897_07375</name>
</gene>
<proteinExistence type="predicted"/>
<dbReference type="EMBL" id="JAOVZW010000008">
    <property type="protein sequence ID" value="MCX8523742.1"/>
    <property type="molecule type" value="Genomic_DNA"/>
</dbReference>
<organism evidence="2 3">
    <name type="scientific">Chryseobacterium formosus</name>
    <dbReference type="NCBI Taxonomy" id="1537363"/>
    <lineage>
        <taxon>Bacteria</taxon>
        <taxon>Pseudomonadati</taxon>
        <taxon>Bacteroidota</taxon>
        <taxon>Flavobacteriia</taxon>
        <taxon>Flavobacteriales</taxon>
        <taxon>Weeksellaceae</taxon>
        <taxon>Chryseobacterium group</taxon>
        <taxon>Chryseobacterium</taxon>
    </lineage>
</organism>
<dbReference type="Proteomes" id="UP001073122">
    <property type="component" value="Unassembled WGS sequence"/>
</dbReference>
<name>A0ABT3XQD7_9FLAO</name>
<evidence type="ECO:0000313" key="3">
    <source>
        <dbReference type="Proteomes" id="UP001073122"/>
    </source>
</evidence>
<feature type="chain" id="PRO_5047176285" evidence="1">
    <location>
        <begin position="19"/>
        <end position="143"/>
    </location>
</feature>
<feature type="signal peptide" evidence="1">
    <location>
        <begin position="1"/>
        <end position="18"/>
    </location>
</feature>
<reference evidence="2" key="1">
    <citation type="submission" date="2022-10" db="EMBL/GenBank/DDBJ databases">
        <title>Chryseobacterium sp. nov., a novel bacterial species.</title>
        <authorList>
            <person name="Cao Y."/>
        </authorList>
    </citation>
    <scope>NUCLEOTIDE SEQUENCE</scope>
    <source>
        <strain evidence="2">CCTCC AB2015118</strain>
    </source>
</reference>
<dbReference type="RefSeq" id="WP_267265051.1">
    <property type="nucleotide sequence ID" value="NZ_JAOVZW010000008.1"/>
</dbReference>
<comment type="caution">
    <text evidence="2">The sequence shown here is derived from an EMBL/GenBank/DDBJ whole genome shotgun (WGS) entry which is preliminary data.</text>
</comment>